<dbReference type="PANTHER" id="PTHR43146">
    <property type="entry name" value="CANCER-RELATED NUCLEOSIDE-TRIPHOSPHATASE"/>
    <property type="match status" value="1"/>
</dbReference>
<comment type="caution">
    <text evidence="4">The sequence shown here is derived from an EMBL/GenBank/DDBJ whole genome shotgun (WGS) entry which is preliminary data.</text>
</comment>
<gene>
    <name evidence="4" type="ORF">DRP53_07200</name>
</gene>
<dbReference type="GO" id="GO:0017111">
    <property type="term" value="F:ribonucleoside triphosphate phosphatase activity"/>
    <property type="evidence" value="ECO:0007669"/>
    <property type="project" value="InterPro"/>
</dbReference>
<dbReference type="EMBL" id="QNBE01000067">
    <property type="protein sequence ID" value="RKX69760.1"/>
    <property type="molecule type" value="Genomic_DNA"/>
</dbReference>
<keyword evidence="3" id="KW-0067">ATP-binding</keyword>
<dbReference type="GO" id="GO:0005524">
    <property type="term" value="F:ATP binding"/>
    <property type="evidence" value="ECO:0007669"/>
    <property type="project" value="UniProtKB-KW"/>
</dbReference>
<evidence type="ECO:0000256" key="1">
    <source>
        <dbReference type="ARBA" id="ARBA00022741"/>
    </source>
</evidence>
<keyword evidence="1" id="KW-0547">Nucleotide-binding</keyword>
<sequence>MKLFLTGRPRCGKTTLFLRIIRKLDITPAGFYTEEIREKGMRTGFRIRTFDGRQGILATIHDVKEHKVGKYYVDLDVLERVAIPALAVDAQLYAIDEIGKMEMLSERFRNEINRLLNSDKKILATVGRNYLQILPKDGMVFEVTPAKRSEIEDRVLSLLR</sequence>
<protein>
    <submittedName>
        <fullName evidence="4">AAA family ATPase</fullName>
    </submittedName>
</protein>
<dbReference type="AlphaFoldDB" id="A0A660SIG8"/>
<keyword evidence="2" id="KW-0378">Hydrolase</keyword>
<dbReference type="InterPro" id="IPR027417">
    <property type="entry name" value="P-loop_NTPase"/>
</dbReference>
<dbReference type="Gene3D" id="3.40.50.300">
    <property type="entry name" value="P-loop containing nucleotide triphosphate hydrolases"/>
    <property type="match status" value="1"/>
</dbReference>
<name>A0A660SIG8_UNCW3</name>
<dbReference type="Proteomes" id="UP000268469">
    <property type="component" value="Unassembled WGS sequence"/>
</dbReference>
<dbReference type="Pfam" id="PF03266">
    <property type="entry name" value="NTPase_1"/>
    <property type="match status" value="1"/>
</dbReference>
<evidence type="ECO:0000256" key="2">
    <source>
        <dbReference type="ARBA" id="ARBA00022801"/>
    </source>
</evidence>
<evidence type="ECO:0000256" key="3">
    <source>
        <dbReference type="ARBA" id="ARBA00022840"/>
    </source>
</evidence>
<organism evidence="4 5">
    <name type="scientific">candidate division WOR-3 bacterium</name>
    <dbReference type="NCBI Taxonomy" id="2052148"/>
    <lineage>
        <taxon>Bacteria</taxon>
        <taxon>Bacteria division WOR-3</taxon>
    </lineage>
</organism>
<accession>A0A660SIG8</accession>
<evidence type="ECO:0000313" key="4">
    <source>
        <dbReference type="EMBL" id="RKX69760.1"/>
    </source>
</evidence>
<evidence type="ECO:0000313" key="5">
    <source>
        <dbReference type="Proteomes" id="UP000268469"/>
    </source>
</evidence>
<reference evidence="4 5" key="1">
    <citation type="submission" date="2018-06" db="EMBL/GenBank/DDBJ databases">
        <title>Extensive metabolic versatility and redundancy in microbially diverse, dynamic hydrothermal sediments.</title>
        <authorList>
            <person name="Dombrowski N."/>
            <person name="Teske A."/>
            <person name="Baker B.J."/>
        </authorList>
    </citation>
    <scope>NUCLEOTIDE SEQUENCE [LARGE SCALE GENOMIC DNA]</scope>
    <source>
        <strain evidence="4">B36_G15</strain>
    </source>
</reference>
<dbReference type="PANTHER" id="PTHR43146:SF1">
    <property type="entry name" value="CANCER-RELATED NUCLEOSIDE-TRIPHOSPHATASE"/>
    <property type="match status" value="1"/>
</dbReference>
<dbReference type="InterPro" id="IPR004948">
    <property type="entry name" value="Nuc-triphosphatase_THEP1"/>
</dbReference>
<dbReference type="SUPFAM" id="SSF52540">
    <property type="entry name" value="P-loop containing nucleoside triphosphate hydrolases"/>
    <property type="match status" value="1"/>
</dbReference>
<proteinExistence type="predicted"/>